<evidence type="ECO:0000259" key="6">
    <source>
        <dbReference type="Pfam" id="PF03467"/>
    </source>
</evidence>
<keyword evidence="4" id="KW-0539">Nucleus</keyword>
<gene>
    <name evidence="7" type="ORF">PCOR1329_LOCUS68236</name>
</gene>
<comment type="similarity">
    <text evidence="2">Belongs to the RENT3 family.</text>
</comment>
<dbReference type="SUPFAM" id="SSF54928">
    <property type="entry name" value="RNA-binding domain, RBD"/>
    <property type="match status" value="1"/>
</dbReference>
<dbReference type="InterPro" id="IPR035979">
    <property type="entry name" value="RBD_domain_sf"/>
</dbReference>
<dbReference type="Proteomes" id="UP001189429">
    <property type="component" value="Unassembled WGS sequence"/>
</dbReference>
<feature type="compositionally biased region" description="Basic residues" evidence="5">
    <location>
        <begin position="257"/>
        <end position="266"/>
    </location>
</feature>
<dbReference type="InterPro" id="IPR012677">
    <property type="entry name" value="Nucleotide-bd_a/b_plait_sf"/>
</dbReference>
<dbReference type="EMBL" id="CAUYUJ010018890">
    <property type="protein sequence ID" value="CAK0887051.1"/>
    <property type="molecule type" value="Genomic_DNA"/>
</dbReference>
<evidence type="ECO:0000256" key="2">
    <source>
        <dbReference type="ARBA" id="ARBA00005991"/>
    </source>
</evidence>
<keyword evidence="3" id="KW-0866">Nonsense-mediated mRNA decay</keyword>
<feature type="non-terminal residue" evidence="7">
    <location>
        <position position="1"/>
    </location>
</feature>
<comment type="caution">
    <text evidence="7">The sequence shown here is derived from an EMBL/GenBank/DDBJ whole genome shotgun (WGS) entry which is preliminary data.</text>
</comment>
<evidence type="ECO:0000256" key="1">
    <source>
        <dbReference type="ARBA" id="ARBA00004123"/>
    </source>
</evidence>
<evidence type="ECO:0000256" key="3">
    <source>
        <dbReference type="ARBA" id="ARBA00023161"/>
    </source>
</evidence>
<evidence type="ECO:0000313" key="7">
    <source>
        <dbReference type="EMBL" id="CAK0887051.1"/>
    </source>
</evidence>
<dbReference type="CDD" id="cd12455">
    <property type="entry name" value="RRM_like_Smg4_UPF3"/>
    <property type="match status" value="1"/>
</dbReference>
<feature type="non-terminal residue" evidence="7">
    <location>
        <position position="319"/>
    </location>
</feature>
<dbReference type="InterPro" id="IPR039722">
    <property type="entry name" value="Upf3"/>
</dbReference>
<reference evidence="7" key="1">
    <citation type="submission" date="2023-10" db="EMBL/GenBank/DDBJ databases">
        <authorList>
            <person name="Chen Y."/>
            <person name="Shah S."/>
            <person name="Dougan E. K."/>
            <person name="Thang M."/>
            <person name="Chan C."/>
        </authorList>
    </citation>
    <scope>NUCLEOTIDE SEQUENCE [LARGE SCALE GENOMIC DNA]</scope>
</reference>
<dbReference type="Gene3D" id="3.30.70.330">
    <property type="match status" value="1"/>
</dbReference>
<feature type="compositionally biased region" description="Basic and acidic residues" evidence="5">
    <location>
        <begin position="310"/>
        <end position="319"/>
    </location>
</feature>
<organism evidence="7 8">
    <name type="scientific">Prorocentrum cordatum</name>
    <dbReference type="NCBI Taxonomy" id="2364126"/>
    <lineage>
        <taxon>Eukaryota</taxon>
        <taxon>Sar</taxon>
        <taxon>Alveolata</taxon>
        <taxon>Dinophyceae</taxon>
        <taxon>Prorocentrales</taxon>
        <taxon>Prorocentraceae</taxon>
        <taxon>Prorocentrum</taxon>
    </lineage>
</organism>
<feature type="region of interest" description="Disordered" evidence="5">
    <location>
        <begin position="123"/>
        <end position="177"/>
    </location>
</feature>
<evidence type="ECO:0000256" key="4">
    <source>
        <dbReference type="ARBA" id="ARBA00023242"/>
    </source>
</evidence>
<dbReference type="PANTHER" id="PTHR13112:SF0">
    <property type="entry name" value="FI21285P1"/>
    <property type="match status" value="1"/>
</dbReference>
<evidence type="ECO:0000313" key="8">
    <source>
        <dbReference type="Proteomes" id="UP001189429"/>
    </source>
</evidence>
<protein>
    <recommendedName>
        <fullName evidence="6">UPF3 domain-containing protein</fullName>
    </recommendedName>
</protein>
<accession>A0ABN9WNR5</accession>
<dbReference type="InterPro" id="IPR005120">
    <property type="entry name" value="UPF3_dom"/>
</dbReference>
<feature type="compositionally biased region" description="Basic residues" evidence="5">
    <location>
        <begin position="227"/>
        <end position="237"/>
    </location>
</feature>
<comment type="subcellular location">
    <subcellularLocation>
        <location evidence="1">Nucleus</location>
    </subcellularLocation>
</comment>
<feature type="compositionally biased region" description="Acidic residues" evidence="5">
    <location>
        <begin position="270"/>
        <end position="288"/>
    </location>
</feature>
<feature type="compositionally biased region" description="Acidic residues" evidence="5">
    <location>
        <begin position="241"/>
        <end position="253"/>
    </location>
</feature>
<sequence>VVVRLLPPEITEAELLATVDEKHKQNAKWHSFVAGKRYKGEAKPCLNSRCYFQFESLGQCEDFTKDYHGHQFVDGQGESFRAVVCIAPYQKVPRAKQQKDPRDGTIEDDPIYKEFLEGLANKATTYDAPPNPKMELRPATPGDTPLLQFMKTRATERRARAEKRRKEREKWRPEGGYIEEDPSWKKSRWRCKECGATKNLEEDPDERGIFYCTPCWEYWETEEASSKPKKKKKKKHKKDEEEWYEEEEEEEEETASKKKKKKSKKHGKDEEDWWEQQPAEEEWADEGEAGAKKKKKKKKKQEEEETWYEEETKKSKWKA</sequence>
<dbReference type="Pfam" id="PF03467">
    <property type="entry name" value="Smg4_UPF3"/>
    <property type="match status" value="1"/>
</dbReference>
<feature type="region of interest" description="Disordered" evidence="5">
    <location>
        <begin position="221"/>
        <end position="319"/>
    </location>
</feature>
<name>A0ABN9WNR5_9DINO</name>
<keyword evidence="8" id="KW-1185">Reference proteome</keyword>
<proteinExistence type="inferred from homology"/>
<dbReference type="PANTHER" id="PTHR13112">
    <property type="entry name" value="UPF3 REGULATOR OF NONSENSE TRANSCRIPTS-LIKE PROTEIN"/>
    <property type="match status" value="1"/>
</dbReference>
<feature type="domain" description="UPF3" evidence="6">
    <location>
        <begin position="1"/>
        <end position="153"/>
    </location>
</feature>
<evidence type="ECO:0000256" key="5">
    <source>
        <dbReference type="SAM" id="MobiDB-lite"/>
    </source>
</evidence>